<evidence type="ECO:0000256" key="1">
    <source>
        <dbReference type="SAM" id="MobiDB-lite"/>
    </source>
</evidence>
<dbReference type="GO" id="GO:0009737">
    <property type="term" value="P:response to abscisic acid"/>
    <property type="evidence" value="ECO:0007669"/>
    <property type="project" value="InterPro"/>
</dbReference>
<evidence type="ECO:0000313" key="5">
    <source>
        <dbReference type="Proteomes" id="UP001417504"/>
    </source>
</evidence>
<dbReference type="Proteomes" id="UP001417504">
    <property type="component" value="Unassembled WGS sequence"/>
</dbReference>
<name>A0AAP0P1E1_9MAGN</name>
<dbReference type="InterPro" id="IPR037491">
    <property type="entry name" value="LTI78/LTI65"/>
</dbReference>
<organism evidence="4 5">
    <name type="scientific">Stephania japonica</name>
    <dbReference type="NCBI Taxonomy" id="461633"/>
    <lineage>
        <taxon>Eukaryota</taxon>
        <taxon>Viridiplantae</taxon>
        <taxon>Streptophyta</taxon>
        <taxon>Embryophyta</taxon>
        <taxon>Tracheophyta</taxon>
        <taxon>Spermatophyta</taxon>
        <taxon>Magnoliopsida</taxon>
        <taxon>Ranunculales</taxon>
        <taxon>Menispermaceae</taxon>
        <taxon>Menispermoideae</taxon>
        <taxon>Cissampelideae</taxon>
        <taxon>Stephania</taxon>
    </lineage>
</organism>
<comment type="caution">
    <text evidence="4">The sequence shown here is derived from an EMBL/GenBank/DDBJ whole genome shotgun (WGS) entry which is preliminary data.</text>
</comment>
<gene>
    <name evidence="4" type="ORF">Sjap_013528</name>
</gene>
<accession>A0AAP0P1E1</accession>
<feature type="compositionally biased region" description="Acidic residues" evidence="1">
    <location>
        <begin position="111"/>
        <end position="123"/>
    </location>
</feature>
<evidence type="ECO:0000313" key="4">
    <source>
        <dbReference type="EMBL" id="KAK9123926.1"/>
    </source>
</evidence>
<feature type="domain" description="LTI65/LTI78 N-terminal" evidence="3">
    <location>
        <begin position="61"/>
        <end position="133"/>
    </location>
</feature>
<dbReference type="EMBL" id="JBBNAE010000005">
    <property type="protein sequence ID" value="KAK9123926.1"/>
    <property type="molecule type" value="Genomic_DNA"/>
</dbReference>
<evidence type="ECO:0000259" key="3">
    <source>
        <dbReference type="Pfam" id="PF23403"/>
    </source>
</evidence>
<dbReference type="InterPro" id="IPR056605">
    <property type="entry name" value="LTI65_LTI78_N"/>
</dbReference>
<dbReference type="InterPro" id="IPR057059">
    <property type="entry name" value="LTI65/LTI78_PGEED"/>
</dbReference>
<proteinExistence type="predicted"/>
<dbReference type="AlphaFoldDB" id="A0AAP0P1E1"/>
<feature type="compositionally biased region" description="Polar residues" evidence="1">
    <location>
        <begin position="38"/>
        <end position="51"/>
    </location>
</feature>
<dbReference type="PANTHER" id="PTHR33836:SF7">
    <property type="entry name" value="LOW-TEMPERATURE-INDUCED PROTEIN"/>
    <property type="match status" value="1"/>
</dbReference>
<evidence type="ECO:0000259" key="2">
    <source>
        <dbReference type="Pfam" id="PF23399"/>
    </source>
</evidence>
<sequence length="328" mass="36053">MAQPDDPTRRSFKSPKGGGEQEVTIEYLFQVDDLNSQQACTSPTVGKSQSPRQEEDQEPQVKKSVLARVREKARKLKNSLSLNKKHSNDDNDNAAPTASEASVDVGRLKEVEEEPEEEEEDAEYYGAPMYESEMAPKELKETARQHPREDVEISEKHILVGRGEAIAEGEKEEVVSKTISESVSEKLAAPAYAMAEATQMITSKIQDMAIATTKTLERKGSSAGEQIWDKGVSVKEYLMHKLEPGDDERALSQVISEAISPRSKGVNKAEGTASSNLENKEYSSTTSMSSTAASEPNTTSSKASNIPVSWNAYQEVEENHEGRILQAN</sequence>
<dbReference type="Pfam" id="PF23403">
    <property type="entry name" value="LTI65_LTI78_N"/>
    <property type="match status" value="1"/>
</dbReference>
<dbReference type="Pfam" id="PF23399">
    <property type="entry name" value="LTI65_PGEED"/>
    <property type="match status" value="1"/>
</dbReference>
<reference evidence="4 5" key="1">
    <citation type="submission" date="2024-01" db="EMBL/GenBank/DDBJ databases">
        <title>Genome assemblies of Stephania.</title>
        <authorList>
            <person name="Yang L."/>
        </authorList>
    </citation>
    <scope>NUCLEOTIDE SEQUENCE [LARGE SCALE GENOMIC DNA]</scope>
    <source>
        <strain evidence="4">QJT</strain>
        <tissue evidence="4">Leaf</tissue>
    </source>
</reference>
<feature type="domain" description="LTI65/LTI78 PGEED repeat" evidence="2">
    <location>
        <begin position="229"/>
        <end position="259"/>
    </location>
</feature>
<feature type="region of interest" description="Disordered" evidence="1">
    <location>
        <begin position="38"/>
        <end position="156"/>
    </location>
</feature>
<feature type="region of interest" description="Disordered" evidence="1">
    <location>
        <begin position="259"/>
        <end position="306"/>
    </location>
</feature>
<feature type="region of interest" description="Disordered" evidence="1">
    <location>
        <begin position="1"/>
        <end position="23"/>
    </location>
</feature>
<feature type="compositionally biased region" description="Basic and acidic residues" evidence="1">
    <location>
        <begin position="134"/>
        <end position="156"/>
    </location>
</feature>
<dbReference type="PANTHER" id="PTHR33836">
    <property type="entry name" value="LOW-TEMPERATURE-INDUCED 65 KDA PROTEIN-RELATED"/>
    <property type="match status" value="1"/>
</dbReference>
<protein>
    <submittedName>
        <fullName evidence="4">Uncharacterized protein</fullName>
    </submittedName>
</protein>
<keyword evidence="5" id="KW-1185">Reference proteome</keyword>
<feature type="compositionally biased region" description="Low complexity" evidence="1">
    <location>
        <begin position="283"/>
        <end position="294"/>
    </location>
</feature>
<feature type="compositionally biased region" description="Polar residues" evidence="1">
    <location>
        <begin position="295"/>
        <end position="306"/>
    </location>
</feature>